<keyword evidence="2" id="KW-1185">Reference proteome</keyword>
<organism evidence="1 2">
    <name type="scientific">Capsulimonas corticalis</name>
    <dbReference type="NCBI Taxonomy" id="2219043"/>
    <lineage>
        <taxon>Bacteria</taxon>
        <taxon>Bacillati</taxon>
        <taxon>Armatimonadota</taxon>
        <taxon>Armatimonadia</taxon>
        <taxon>Capsulimonadales</taxon>
        <taxon>Capsulimonadaceae</taxon>
        <taxon>Capsulimonas</taxon>
    </lineage>
</organism>
<sequence>MTQVYTRTSEATLLAALIQPFAERAEIEYLYWIECFDETGVCHCLKCAEEYQEEQLIKRGIVAAPYTPIAVPEDLWINSSAGFEYDNPEHCVVCGVRLYHCLSDYAKQGEYAHFIENGIDLDPDDCYDLMDALCGWGSAFMPQENNDPKLELGFQKLRMQVEELIFAKYGDSDGRTTE</sequence>
<evidence type="ECO:0000313" key="1">
    <source>
        <dbReference type="EMBL" id="BDI33360.1"/>
    </source>
</evidence>
<dbReference type="RefSeq" id="WP_119318984.1">
    <property type="nucleotide sequence ID" value="NZ_AP025739.1"/>
</dbReference>
<accession>A0A402CNF6</accession>
<protein>
    <submittedName>
        <fullName evidence="1">Uncharacterized protein</fullName>
    </submittedName>
</protein>
<dbReference type="AlphaFoldDB" id="A0A402CNF6"/>
<evidence type="ECO:0000313" key="2">
    <source>
        <dbReference type="Proteomes" id="UP000287394"/>
    </source>
</evidence>
<name>A0A402CNF6_9BACT</name>
<dbReference type="EMBL" id="AP025739">
    <property type="protein sequence ID" value="BDI33360.1"/>
    <property type="molecule type" value="Genomic_DNA"/>
</dbReference>
<reference evidence="1 2" key="1">
    <citation type="journal article" date="2019" name="Int. J. Syst. Evol. Microbiol.">
        <title>Capsulimonas corticalis gen. nov., sp. nov., an aerobic capsulated bacterium, of a novel bacterial order, Capsulimonadales ord. nov., of the class Armatimonadia of the phylum Armatimonadetes.</title>
        <authorList>
            <person name="Li J."/>
            <person name="Kudo C."/>
            <person name="Tonouchi A."/>
        </authorList>
    </citation>
    <scope>NUCLEOTIDE SEQUENCE [LARGE SCALE GENOMIC DNA]</scope>
    <source>
        <strain evidence="1 2">AX-7</strain>
    </source>
</reference>
<proteinExistence type="predicted"/>
<gene>
    <name evidence="1" type="ORF">CCAX7_54110</name>
</gene>
<dbReference type="Proteomes" id="UP000287394">
    <property type="component" value="Chromosome"/>
</dbReference>
<dbReference type="KEGG" id="ccot:CCAX7_54110"/>